<dbReference type="AlphaFoldDB" id="A0A6C0D9G2"/>
<accession>A0A6C0D9G2</accession>
<keyword evidence="1" id="KW-1133">Transmembrane helix</keyword>
<organism evidence="2">
    <name type="scientific">viral metagenome</name>
    <dbReference type="NCBI Taxonomy" id="1070528"/>
    <lineage>
        <taxon>unclassified sequences</taxon>
        <taxon>metagenomes</taxon>
        <taxon>organismal metagenomes</taxon>
    </lineage>
</organism>
<reference evidence="2" key="1">
    <citation type="journal article" date="2020" name="Nature">
        <title>Giant virus diversity and host interactions through global metagenomics.</title>
        <authorList>
            <person name="Schulz F."/>
            <person name="Roux S."/>
            <person name="Paez-Espino D."/>
            <person name="Jungbluth S."/>
            <person name="Walsh D.A."/>
            <person name="Denef V.J."/>
            <person name="McMahon K.D."/>
            <person name="Konstantinidis K.T."/>
            <person name="Eloe-Fadrosh E.A."/>
            <person name="Kyrpides N.C."/>
            <person name="Woyke T."/>
        </authorList>
    </citation>
    <scope>NUCLEOTIDE SEQUENCE</scope>
    <source>
        <strain evidence="2">GVMAG-M-3300023174-129</strain>
    </source>
</reference>
<evidence type="ECO:0000256" key="1">
    <source>
        <dbReference type="SAM" id="Phobius"/>
    </source>
</evidence>
<proteinExistence type="predicted"/>
<feature type="transmembrane region" description="Helical" evidence="1">
    <location>
        <begin position="12"/>
        <end position="29"/>
    </location>
</feature>
<keyword evidence="1" id="KW-0472">Membrane</keyword>
<keyword evidence="1" id="KW-0812">Transmembrane</keyword>
<name>A0A6C0D9G2_9ZZZZ</name>
<evidence type="ECO:0000313" key="2">
    <source>
        <dbReference type="EMBL" id="QHT12275.1"/>
    </source>
</evidence>
<sequence>MFEFLKTKNFHILFSFLIGVFIILLIRPICKGDECIIHTNPDIKEIESSIYQIGSKCYQFKTSVIS</sequence>
<protein>
    <submittedName>
        <fullName evidence="2">Uncharacterized protein</fullName>
    </submittedName>
</protein>
<dbReference type="EMBL" id="MN739543">
    <property type="protein sequence ID" value="QHT12275.1"/>
    <property type="molecule type" value="Genomic_DNA"/>
</dbReference>